<dbReference type="InterPro" id="IPR036291">
    <property type="entry name" value="NAD(P)-bd_dom_sf"/>
</dbReference>
<name>A0ABR3W4H9_9PEZI</name>
<comment type="caution">
    <text evidence="3">The sequence shown here is derived from an EMBL/GenBank/DDBJ whole genome shotgun (WGS) entry which is preliminary data.</text>
</comment>
<organism evidence="3 4">
    <name type="scientific">Diaporthe australafricana</name>
    <dbReference type="NCBI Taxonomy" id="127596"/>
    <lineage>
        <taxon>Eukaryota</taxon>
        <taxon>Fungi</taxon>
        <taxon>Dikarya</taxon>
        <taxon>Ascomycota</taxon>
        <taxon>Pezizomycotina</taxon>
        <taxon>Sordariomycetes</taxon>
        <taxon>Sordariomycetidae</taxon>
        <taxon>Diaporthales</taxon>
        <taxon>Diaporthaceae</taxon>
        <taxon>Diaporthe</taxon>
    </lineage>
</organism>
<reference evidence="3 4" key="1">
    <citation type="journal article" date="2024" name="IMA Fungus">
        <title>IMA Genome - F19 : A genome assembly and annotation guide to empower mycologists, including annotated draft genome sequences of Ceratocystis pirilliformis, Diaporthe australafricana, Fusarium ophioides, Paecilomyces lecythidis, and Sporothrix stenoceras.</title>
        <authorList>
            <person name="Aylward J."/>
            <person name="Wilson A.M."/>
            <person name="Visagie C.M."/>
            <person name="Spraker J."/>
            <person name="Barnes I."/>
            <person name="Buitendag C."/>
            <person name="Ceriani C."/>
            <person name="Del Mar Angel L."/>
            <person name="du Plessis D."/>
            <person name="Fuchs T."/>
            <person name="Gasser K."/>
            <person name="Kramer D."/>
            <person name="Li W."/>
            <person name="Munsamy K."/>
            <person name="Piso A."/>
            <person name="Price J.L."/>
            <person name="Sonnekus B."/>
            <person name="Thomas C."/>
            <person name="van der Nest A."/>
            <person name="van Dijk A."/>
            <person name="van Heerden A."/>
            <person name="van Vuuren N."/>
            <person name="Yilmaz N."/>
            <person name="Duong T.A."/>
            <person name="van der Merwe N.A."/>
            <person name="Wingfield M.J."/>
            <person name="Wingfield B.D."/>
        </authorList>
    </citation>
    <scope>NUCLEOTIDE SEQUENCE [LARGE SCALE GENOMIC DNA]</scope>
    <source>
        <strain evidence="3 4">CMW 18300</strain>
    </source>
</reference>
<sequence>MSKKTILVLGATGATGGLFCDLALKAGHSLVIWARTPSKLPDNIKNSPSVSVIEGQFADAKAQDKAAKCGADVLATFMGPVTVPNAAGPAAFYKDFLPKVSQNGIKRALILTTPSFATPEDKGALKWTASTTLVKIIGFGAYGEMKGIGETVTAIPLDTLAWTVFRVGWLNNGPAQPVTATYTGSGEDTLGISRASIAQWVVDEIAADKYVGKSPYICN</sequence>
<dbReference type="PANTHER" id="PTHR43355:SF2">
    <property type="entry name" value="FLAVIN REDUCTASE (NADPH)"/>
    <property type="match status" value="1"/>
</dbReference>
<comment type="similarity">
    <text evidence="1">Belongs to the avfA family.</text>
</comment>
<dbReference type="Gene3D" id="3.40.50.720">
    <property type="entry name" value="NAD(P)-binding Rossmann-like Domain"/>
    <property type="match status" value="1"/>
</dbReference>
<evidence type="ECO:0000259" key="2">
    <source>
        <dbReference type="Pfam" id="PF13460"/>
    </source>
</evidence>
<dbReference type="SUPFAM" id="SSF51735">
    <property type="entry name" value="NAD(P)-binding Rossmann-fold domains"/>
    <property type="match status" value="1"/>
</dbReference>
<evidence type="ECO:0000256" key="1">
    <source>
        <dbReference type="ARBA" id="ARBA00038376"/>
    </source>
</evidence>
<dbReference type="InterPro" id="IPR016040">
    <property type="entry name" value="NAD(P)-bd_dom"/>
</dbReference>
<accession>A0ABR3W4H9</accession>
<evidence type="ECO:0000313" key="4">
    <source>
        <dbReference type="Proteomes" id="UP001583177"/>
    </source>
</evidence>
<dbReference type="EMBL" id="JAWRVE010000153">
    <property type="protein sequence ID" value="KAL1853100.1"/>
    <property type="molecule type" value="Genomic_DNA"/>
</dbReference>
<dbReference type="InterPro" id="IPR051606">
    <property type="entry name" value="Polyketide_Oxido-like"/>
</dbReference>
<dbReference type="Proteomes" id="UP001583177">
    <property type="component" value="Unassembled WGS sequence"/>
</dbReference>
<evidence type="ECO:0000313" key="3">
    <source>
        <dbReference type="EMBL" id="KAL1853100.1"/>
    </source>
</evidence>
<protein>
    <recommendedName>
        <fullName evidence="2">NAD(P)-binding domain-containing protein</fullName>
    </recommendedName>
</protein>
<proteinExistence type="inferred from homology"/>
<feature type="domain" description="NAD(P)-binding" evidence="2">
    <location>
        <begin position="10"/>
        <end position="206"/>
    </location>
</feature>
<gene>
    <name evidence="3" type="ORF">Daus18300_011928</name>
</gene>
<dbReference type="Pfam" id="PF13460">
    <property type="entry name" value="NAD_binding_10"/>
    <property type="match status" value="1"/>
</dbReference>
<keyword evidence="4" id="KW-1185">Reference proteome</keyword>
<dbReference type="PANTHER" id="PTHR43355">
    <property type="entry name" value="FLAVIN REDUCTASE (NADPH)"/>
    <property type="match status" value="1"/>
</dbReference>